<feature type="region of interest" description="Disordered" evidence="1">
    <location>
        <begin position="233"/>
        <end position="299"/>
    </location>
</feature>
<feature type="compositionally biased region" description="Basic and acidic residues" evidence="1">
    <location>
        <begin position="253"/>
        <end position="275"/>
    </location>
</feature>
<feature type="region of interest" description="Disordered" evidence="1">
    <location>
        <begin position="1"/>
        <end position="25"/>
    </location>
</feature>
<proteinExistence type="predicted"/>
<keyword evidence="3" id="KW-1185">Reference proteome</keyword>
<dbReference type="AlphaFoldDB" id="A0AAN8WYZ4"/>
<dbReference type="Proteomes" id="UP001381693">
    <property type="component" value="Unassembled WGS sequence"/>
</dbReference>
<feature type="compositionally biased region" description="Basic and acidic residues" evidence="1">
    <location>
        <begin position="1"/>
        <end position="10"/>
    </location>
</feature>
<organism evidence="2 3">
    <name type="scientific">Halocaridina rubra</name>
    <name type="common">Hawaiian red shrimp</name>
    <dbReference type="NCBI Taxonomy" id="373956"/>
    <lineage>
        <taxon>Eukaryota</taxon>
        <taxon>Metazoa</taxon>
        <taxon>Ecdysozoa</taxon>
        <taxon>Arthropoda</taxon>
        <taxon>Crustacea</taxon>
        <taxon>Multicrustacea</taxon>
        <taxon>Malacostraca</taxon>
        <taxon>Eumalacostraca</taxon>
        <taxon>Eucarida</taxon>
        <taxon>Decapoda</taxon>
        <taxon>Pleocyemata</taxon>
        <taxon>Caridea</taxon>
        <taxon>Atyoidea</taxon>
        <taxon>Atyidae</taxon>
        <taxon>Halocaridina</taxon>
    </lineage>
</organism>
<accession>A0AAN8WYZ4</accession>
<feature type="region of interest" description="Disordered" evidence="1">
    <location>
        <begin position="95"/>
        <end position="148"/>
    </location>
</feature>
<protein>
    <submittedName>
        <fullName evidence="2">Uncharacterized protein</fullName>
    </submittedName>
</protein>
<feature type="compositionally biased region" description="Basic and acidic residues" evidence="1">
    <location>
        <begin position="107"/>
        <end position="121"/>
    </location>
</feature>
<sequence length="299" mass="34221">MDLMEEKLDDAVQEPKLSGSLLDEKKNEVVPPLQKFPDKLKNRLLALNAVRDNSTKTDTEQMIVTNQLQKIMNSQQLTAPGEFVTHEYIKRELARKATMSRNYNKKRSSDAKHKEKKEKSPKTARTIVKRIPGSKNSNKSKYKNIPQQERCDFKANSDTQLKDLDKSTIMAALSISDNKNKRPPASKYSLYNLIENTIKSEIVDDDIGQQKTLPDTSWSKHDQLNEIELKEEDTEGTLDVMPRRIPYAKQSRRRGDSIKHDSNTSTHPEAKEEFSSLKVKLSKKKKLETPGEHDIIDSS</sequence>
<feature type="compositionally biased region" description="Basic and acidic residues" evidence="1">
    <location>
        <begin position="287"/>
        <end position="299"/>
    </location>
</feature>
<evidence type="ECO:0000256" key="1">
    <source>
        <dbReference type="SAM" id="MobiDB-lite"/>
    </source>
</evidence>
<name>A0AAN8WYZ4_HALRR</name>
<comment type="caution">
    <text evidence="2">The sequence shown here is derived from an EMBL/GenBank/DDBJ whole genome shotgun (WGS) entry which is preliminary data.</text>
</comment>
<evidence type="ECO:0000313" key="3">
    <source>
        <dbReference type="Proteomes" id="UP001381693"/>
    </source>
</evidence>
<evidence type="ECO:0000313" key="2">
    <source>
        <dbReference type="EMBL" id="KAK7074910.1"/>
    </source>
</evidence>
<reference evidence="2 3" key="1">
    <citation type="submission" date="2023-11" db="EMBL/GenBank/DDBJ databases">
        <title>Halocaridina rubra genome assembly.</title>
        <authorList>
            <person name="Smith C."/>
        </authorList>
    </citation>
    <scope>NUCLEOTIDE SEQUENCE [LARGE SCALE GENOMIC DNA]</scope>
    <source>
        <strain evidence="2">EP-1</strain>
        <tissue evidence="2">Whole</tissue>
    </source>
</reference>
<dbReference type="EMBL" id="JAXCGZ010011411">
    <property type="protein sequence ID" value="KAK7074910.1"/>
    <property type="molecule type" value="Genomic_DNA"/>
</dbReference>
<gene>
    <name evidence="2" type="ORF">SK128_010623</name>
</gene>